<dbReference type="SUPFAM" id="SSF53383">
    <property type="entry name" value="PLP-dependent transferases"/>
    <property type="match status" value="1"/>
</dbReference>
<keyword evidence="6 8" id="KW-0456">Lyase</keyword>
<dbReference type="eggNOG" id="KOG0629">
    <property type="taxonomic scope" value="Eukaryota"/>
</dbReference>
<dbReference type="Gene3D" id="3.40.640.10">
    <property type="entry name" value="Type I PLP-dependent aspartate aminotransferase-like (Major domain)"/>
    <property type="match status" value="1"/>
</dbReference>
<protein>
    <submittedName>
        <fullName evidence="9">Uncharacterized protein</fullName>
    </submittedName>
</protein>
<dbReference type="InterPro" id="IPR002129">
    <property type="entry name" value="PyrdxlP-dep_de-COase"/>
</dbReference>
<dbReference type="InterPro" id="IPR021115">
    <property type="entry name" value="Pyridoxal-P_BS"/>
</dbReference>
<dbReference type="PANTHER" id="PTHR45677:SF1">
    <property type="entry name" value="ACIDIC AMINO ACID DECARBOXYLASE GADL1"/>
    <property type="match status" value="1"/>
</dbReference>
<dbReference type="InterPro" id="IPR015424">
    <property type="entry name" value="PyrdxlP-dep_Trfase"/>
</dbReference>
<comment type="similarity">
    <text evidence="2 8">Belongs to the group II decarboxylase family.</text>
</comment>
<dbReference type="Gene3D" id="3.90.1150.170">
    <property type="match status" value="1"/>
</dbReference>
<keyword evidence="5 7" id="KW-0663">Pyridoxal phosphate</keyword>
<dbReference type="GeneTree" id="ENSGT00940000158391"/>
<dbReference type="CDD" id="cd06450">
    <property type="entry name" value="DOPA_deC_like"/>
    <property type="match status" value="1"/>
</dbReference>
<evidence type="ECO:0000256" key="2">
    <source>
        <dbReference type="ARBA" id="ARBA00009533"/>
    </source>
</evidence>
<comment type="subunit">
    <text evidence="3">Homodimer.</text>
</comment>
<feature type="modified residue" description="N6-(pyridoxal phosphate)lysine" evidence="7">
    <location>
        <position position="342"/>
    </location>
</feature>
<dbReference type="GO" id="GO:0030170">
    <property type="term" value="F:pyridoxal phosphate binding"/>
    <property type="evidence" value="ECO:0007669"/>
    <property type="project" value="InterPro"/>
</dbReference>
<evidence type="ECO:0000313" key="9">
    <source>
        <dbReference type="Ensembl" id="ENSCSAVP00000018706.1"/>
    </source>
</evidence>
<evidence type="ECO:0000256" key="3">
    <source>
        <dbReference type="ARBA" id="ARBA00011738"/>
    </source>
</evidence>
<dbReference type="Proteomes" id="UP000007875">
    <property type="component" value="Unassembled WGS sequence"/>
</dbReference>
<reference evidence="9" key="3">
    <citation type="submission" date="2025-09" db="UniProtKB">
        <authorList>
            <consortium name="Ensembl"/>
        </authorList>
    </citation>
    <scope>IDENTIFICATION</scope>
</reference>
<evidence type="ECO:0000256" key="5">
    <source>
        <dbReference type="ARBA" id="ARBA00022898"/>
    </source>
</evidence>
<name>H2ZM90_CIOSA</name>
<evidence type="ECO:0000256" key="7">
    <source>
        <dbReference type="PIRSR" id="PIRSR602129-50"/>
    </source>
</evidence>
<dbReference type="STRING" id="51511.ENSCSAVP00000018706"/>
<evidence type="ECO:0000256" key="8">
    <source>
        <dbReference type="RuleBase" id="RU000382"/>
    </source>
</evidence>
<dbReference type="AlphaFoldDB" id="H2ZM90"/>
<organism evidence="9 10">
    <name type="scientific">Ciona savignyi</name>
    <name type="common">Pacific transparent sea squirt</name>
    <dbReference type="NCBI Taxonomy" id="51511"/>
    <lineage>
        <taxon>Eukaryota</taxon>
        <taxon>Metazoa</taxon>
        <taxon>Chordata</taxon>
        <taxon>Tunicata</taxon>
        <taxon>Ascidiacea</taxon>
        <taxon>Phlebobranchia</taxon>
        <taxon>Cionidae</taxon>
        <taxon>Ciona</taxon>
    </lineage>
</organism>
<evidence type="ECO:0000256" key="1">
    <source>
        <dbReference type="ARBA" id="ARBA00001933"/>
    </source>
</evidence>
<sequence>MSKLYFATTQRLAKSRLYFSVNNIEKSVSPFCQTISRKMATNPDVTKPASPEEQDKFLNDVFQMCMQRAVQASRDRNTPLVNFKKPEELKKLLNFELQGTGESHTNLLALCDKVFDYSVLSGHPYFFNQQIGGLDSYGYAGNLITDALTTNGHTYEIAPVFTMTEFAVLEHMLKLVGFHNGEGTFCPGGSYCGMLAMNVARLQKYPDSKSKGLYGLPRLVTFCSEQAHYSAEKNSTLLGLGTDNCWKVKCDNRGKMIPEEFEKRVIQCKNEGAVPIMVVATAGTTVLGAFDPFHEIADICSRHDIWMHIDAAWGGAALLSQKYKHLCDGVNRADSLAWNPHKMMMAPIQCSVLLLKEKDLLNRCHSINVPYLFQNDKPYDTKYDLSRNLVQCGRSCDALKLWLMWKAKGDSGFESQVNQALAKAEYLTEQIRKRSDFRLVIPEPEYTNVSFWYIPPSMAGKEENADYFKQLASIVPTIKLRMQLSGKLLVGYSPVGDYPTFFRMIVLNDKVNFEDMDHVLNEIERNGRDL</sequence>
<dbReference type="Pfam" id="PF00282">
    <property type="entry name" value="Pyridoxal_deC"/>
    <property type="match status" value="1"/>
</dbReference>
<dbReference type="Ensembl" id="ENSCSAVT00000018911.1">
    <property type="protein sequence ID" value="ENSCSAVP00000018706.1"/>
    <property type="gene ID" value="ENSCSAVG00000010992.1"/>
</dbReference>
<dbReference type="PROSITE" id="PS00392">
    <property type="entry name" value="DDC_GAD_HDC_YDC"/>
    <property type="match status" value="1"/>
</dbReference>
<reference evidence="10" key="1">
    <citation type="submission" date="2003-08" db="EMBL/GenBank/DDBJ databases">
        <authorList>
            <person name="Birren B."/>
            <person name="Nusbaum C."/>
            <person name="Abebe A."/>
            <person name="Abouelleil A."/>
            <person name="Adekoya E."/>
            <person name="Ait-zahra M."/>
            <person name="Allen N."/>
            <person name="Allen T."/>
            <person name="An P."/>
            <person name="Anderson M."/>
            <person name="Anderson S."/>
            <person name="Arachchi H."/>
            <person name="Armbruster J."/>
            <person name="Bachantsang P."/>
            <person name="Baldwin J."/>
            <person name="Barry A."/>
            <person name="Bayul T."/>
            <person name="Blitshsteyn B."/>
            <person name="Bloom T."/>
            <person name="Blye J."/>
            <person name="Boguslavskiy L."/>
            <person name="Borowsky M."/>
            <person name="Boukhgalter B."/>
            <person name="Brunache A."/>
            <person name="Butler J."/>
            <person name="Calixte N."/>
            <person name="Calvo S."/>
            <person name="Camarata J."/>
            <person name="Campo K."/>
            <person name="Chang J."/>
            <person name="Cheshatsang Y."/>
            <person name="Citroen M."/>
            <person name="Collymore A."/>
            <person name="Considine T."/>
            <person name="Cook A."/>
            <person name="Cooke P."/>
            <person name="Corum B."/>
            <person name="Cuomo C."/>
            <person name="David R."/>
            <person name="Dawoe T."/>
            <person name="Degray S."/>
            <person name="Dodge S."/>
            <person name="Dooley K."/>
            <person name="Dorje P."/>
            <person name="Dorjee K."/>
            <person name="Dorris L."/>
            <person name="Duffey N."/>
            <person name="Dupes A."/>
            <person name="Elkins T."/>
            <person name="Engels R."/>
            <person name="Erickson J."/>
            <person name="Farina A."/>
            <person name="Faro S."/>
            <person name="Ferreira P."/>
            <person name="Fischer H."/>
            <person name="Fitzgerald M."/>
            <person name="Foley K."/>
            <person name="Gage D."/>
            <person name="Galagan J."/>
            <person name="Gearin G."/>
            <person name="Gnerre S."/>
            <person name="Gnirke A."/>
            <person name="Goyette A."/>
            <person name="Graham J."/>
            <person name="Grandbois E."/>
            <person name="Gyaltsen K."/>
            <person name="Hafez N."/>
            <person name="Hagopian D."/>
            <person name="Hagos B."/>
            <person name="Hall J."/>
            <person name="Hatcher B."/>
            <person name="Heller A."/>
            <person name="Higgins H."/>
            <person name="Honan T."/>
            <person name="Horn A."/>
            <person name="Houde N."/>
            <person name="Hughes L."/>
            <person name="Hulme W."/>
            <person name="Husby E."/>
            <person name="Iliev I."/>
            <person name="Jaffe D."/>
            <person name="Jones C."/>
            <person name="Kamal M."/>
            <person name="Kamat A."/>
            <person name="Kamvysselis M."/>
            <person name="Karlsson E."/>
            <person name="Kells C."/>
            <person name="Kieu A."/>
            <person name="Kisner P."/>
            <person name="Kodira C."/>
            <person name="Kulbokas E."/>
            <person name="Labutti K."/>
            <person name="Lama D."/>
            <person name="Landers T."/>
            <person name="Leger J."/>
            <person name="Levine S."/>
            <person name="Lewis D."/>
            <person name="Lewis T."/>
            <person name="Lindblad-toh K."/>
            <person name="Liu X."/>
            <person name="Lokyitsang T."/>
            <person name="Lokyitsang Y."/>
            <person name="Lucien O."/>
            <person name="Lui A."/>
            <person name="Ma L.J."/>
            <person name="Mabbitt R."/>
            <person name="Macdonald J."/>
            <person name="Maclean C."/>
            <person name="Major J."/>
            <person name="Manning J."/>
            <person name="Marabella R."/>
            <person name="Maru K."/>
            <person name="Matthews C."/>
            <person name="Mauceli E."/>
            <person name="Mccarthy M."/>
            <person name="Mcdonough S."/>
            <person name="Mcghee T."/>
            <person name="Meldrim J."/>
            <person name="Meneus L."/>
            <person name="Mesirov J."/>
            <person name="Mihalev A."/>
            <person name="Mihova T."/>
            <person name="Mikkelsen T."/>
            <person name="Mlenga V."/>
            <person name="Moru K."/>
            <person name="Mozes J."/>
            <person name="Mulrain L."/>
            <person name="Munson G."/>
            <person name="Naylor J."/>
            <person name="Newes C."/>
            <person name="Nguyen C."/>
            <person name="Nguyen N."/>
            <person name="Nguyen T."/>
            <person name="Nicol R."/>
            <person name="Nielsen C."/>
            <person name="Nizzari M."/>
            <person name="Norbu C."/>
            <person name="Norbu N."/>
            <person name="O'donnell P."/>
            <person name="Okoawo O."/>
            <person name="O'leary S."/>
            <person name="Omotosho B."/>
            <person name="O'neill K."/>
            <person name="Osman S."/>
            <person name="Parker S."/>
            <person name="Perrin D."/>
            <person name="Phunkhang P."/>
            <person name="Piqani B."/>
            <person name="Purcell S."/>
            <person name="Rachupka T."/>
            <person name="Ramasamy U."/>
            <person name="Rameau R."/>
            <person name="Ray V."/>
            <person name="Raymond C."/>
            <person name="Retta R."/>
            <person name="Richardson S."/>
            <person name="Rise C."/>
            <person name="Rodriguez J."/>
            <person name="Rogers J."/>
            <person name="Rogov P."/>
            <person name="Rutman M."/>
            <person name="Schupbach R."/>
            <person name="Seaman C."/>
            <person name="Settipalli S."/>
            <person name="Sharpe T."/>
            <person name="Sheridan J."/>
            <person name="Sherpa N."/>
            <person name="Shi J."/>
            <person name="Smirnov S."/>
            <person name="Smith C."/>
            <person name="Sougnez C."/>
            <person name="Spencer B."/>
            <person name="Stalker J."/>
            <person name="Stange-thomann N."/>
            <person name="Stavropoulos S."/>
            <person name="Stetson K."/>
            <person name="Stone C."/>
            <person name="Stone S."/>
            <person name="Stubbs M."/>
            <person name="Talamas J."/>
            <person name="Tchuinga P."/>
            <person name="Tenzing P."/>
            <person name="Tesfaye S."/>
            <person name="Theodore J."/>
            <person name="Thoulutsang Y."/>
            <person name="Topham K."/>
            <person name="Towey S."/>
            <person name="Tsamla T."/>
            <person name="Tsomo N."/>
            <person name="Vallee D."/>
            <person name="Vassiliev H."/>
            <person name="Venkataraman V."/>
            <person name="Vinson J."/>
            <person name="Vo A."/>
            <person name="Wade C."/>
            <person name="Wang S."/>
            <person name="Wangchuk T."/>
            <person name="Wangdi T."/>
            <person name="Whittaker C."/>
            <person name="Wilkinson J."/>
            <person name="Wu Y."/>
            <person name="Wyman D."/>
            <person name="Yadav S."/>
            <person name="Yang S."/>
            <person name="Yang X."/>
            <person name="Yeager S."/>
            <person name="Yee E."/>
            <person name="Young G."/>
            <person name="Zainoun J."/>
            <person name="Zembeck L."/>
            <person name="Zimmer A."/>
            <person name="Zody M."/>
            <person name="Lander E."/>
        </authorList>
    </citation>
    <scope>NUCLEOTIDE SEQUENCE [LARGE SCALE GENOMIC DNA]</scope>
</reference>
<reference evidence="9" key="2">
    <citation type="submission" date="2025-08" db="UniProtKB">
        <authorList>
            <consortium name="Ensembl"/>
        </authorList>
    </citation>
    <scope>IDENTIFICATION</scope>
</reference>
<evidence type="ECO:0000256" key="4">
    <source>
        <dbReference type="ARBA" id="ARBA00022793"/>
    </source>
</evidence>
<keyword evidence="4" id="KW-0210">Decarboxylase</keyword>
<dbReference type="GO" id="GO:0005737">
    <property type="term" value="C:cytoplasm"/>
    <property type="evidence" value="ECO:0007669"/>
    <property type="project" value="TreeGrafter"/>
</dbReference>
<dbReference type="OMA" id="PNNHAYE"/>
<comment type="cofactor">
    <cofactor evidence="1 7 8">
        <name>pyridoxal 5'-phosphate</name>
        <dbReference type="ChEBI" id="CHEBI:597326"/>
    </cofactor>
</comment>
<dbReference type="InterPro" id="IPR015421">
    <property type="entry name" value="PyrdxlP-dep_Trfase_major"/>
</dbReference>
<dbReference type="PANTHER" id="PTHR45677">
    <property type="entry name" value="GLUTAMATE DECARBOXYLASE-RELATED"/>
    <property type="match status" value="1"/>
</dbReference>
<evidence type="ECO:0000313" key="10">
    <source>
        <dbReference type="Proteomes" id="UP000007875"/>
    </source>
</evidence>
<accession>H2ZM90</accession>
<dbReference type="InParanoid" id="H2ZM90"/>
<keyword evidence="10" id="KW-1185">Reference proteome</keyword>
<evidence type="ECO:0000256" key="6">
    <source>
        <dbReference type="ARBA" id="ARBA00023239"/>
    </source>
</evidence>
<dbReference type="GO" id="GO:0016831">
    <property type="term" value="F:carboxy-lyase activity"/>
    <property type="evidence" value="ECO:0007669"/>
    <property type="project" value="UniProtKB-KW"/>
</dbReference>
<dbReference type="GO" id="GO:0019752">
    <property type="term" value="P:carboxylic acid metabolic process"/>
    <property type="evidence" value="ECO:0007669"/>
    <property type="project" value="InterPro"/>
</dbReference>
<proteinExistence type="inferred from homology"/>